<dbReference type="AlphaFoldDB" id="A0AAW5C138"/>
<name>A0AAW5C138_9FIRM</name>
<sequence length="269" mass="31387">MIKKFGDYMYYLLSTPYKQVRKGDNQWYIYFSVIGQLFDANKRMFQRVREESMVRTASPLMLPEHGMDRLLTRYDGESWGNFRTRLAMYADTCLLGGTETGTLLAVKSLGFPDVEMIPCYKLDGNRDRWAEFYVIISMDADDTVSISHEMLRKEVRKVKKVSAKDNYQFRFGLECKNDETFLLDSIVYHLEASWLQGHTLNGAWKLNGKMLLNGIRNNNPLCVSHLIEMENEVWAEGHIETKHHWWTLNGAYKLDGNRRLDAKITEEAI</sequence>
<organism evidence="1 2">
    <name type="scientific">Enterocloster aldenensis</name>
    <dbReference type="NCBI Taxonomy" id="358742"/>
    <lineage>
        <taxon>Bacteria</taxon>
        <taxon>Bacillati</taxon>
        <taxon>Bacillota</taxon>
        <taxon>Clostridia</taxon>
        <taxon>Lachnospirales</taxon>
        <taxon>Lachnospiraceae</taxon>
        <taxon>Enterocloster</taxon>
    </lineage>
</organism>
<comment type="caution">
    <text evidence="1">The sequence shown here is derived from an EMBL/GenBank/DDBJ whole genome shotgun (WGS) entry which is preliminary data.</text>
</comment>
<proteinExistence type="predicted"/>
<dbReference type="Proteomes" id="UP001299608">
    <property type="component" value="Unassembled WGS sequence"/>
</dbReference>
<dbReference type="EMBL" id="JAKNGE010000011">
    <property type="protein sequence ID" value="MCG4745883.1"/>
    <property type="molecule type" value="Genomic_DNA"/>
</dbReference>
<evidence type="ECO:0000313" key="2">
    <source>
        <dbReference type="Proteomes" id="UP001299608"/>
    </source>
</evidence>
<gene>
    <name evidence="1" type="ORF">L0N08_10710</name>
</gene>
<accession>A0AAW5C138</accession>
<protein>
    <submittedName>
        <fullName evidence="1">Uncharacterized protein</fullName>
    </submittedName>
</protein>
<evidence type="ECO:0000313" key="1">
    <source>
        <dbReference type="EMBL" id="MCG4745883.1"/>
    </source>
</evidence>
<dbReference type="RefSeq" id="WP_238053576.1">
    <property type="nucleotide sequence ID" value="NZ_JAKNGE010000011.1"/>
</dbReference>
<reference evidence="1" key="1">
    <citation type="submission" date="2022-01" db="EMBL/GenBank/DDBJ databases">
        <title>Collection of gut derived symbiotic bacterial strains cultured from healthy donors.</title>
        <authorList>
            <person name="Lin H."/>
            <person name="Kohout C."/>
            <person name="Waligurski E."/>
            <person name="Pamer E.G."/>
        </authorList>
    </citation>
    <scope>NUCLEOTIDE SEQUENCE</scope>
    <source>
        <strain evidence="1">DFI.6.55</strain>
    </source>
</reference>